<name>A0A420FPX3_9SPHI</name>
<gene>
    <name evidence="2" type="ORF">BCY89_08585</name>
</gene>
<dbReference type="AlphaFoldDB" id="A0A420FPX3"/>
<dbReference type="InterPro" id="IPR050767">
    <property type="entry name" value="Sel1_AlgK"/>
</dbReference>
<dbReference type="RefSeq" id="WP_120334748.1">
    <property type="nucleotide sequence ID" value="NZ_MCAQ01000023.1"/>
</dbReference>
<sequence length="849" mass="97446">MAHRIYIYNTDKKDQDYFPHYLGEWNYVIPPLFLPLFAANPKAKGTLVYSEKEPGIRKLRAFYDLLIHEYRLNSDALAMAAIGKLFDFLDGLPFDYFQLNASDVFNMSDVKHSQQAKDFAFEIYEKNLPYEKAIEKQSIAELESILVPAGYTSFLAMLELEWGNYGLGWWNSEAIDSLDNQFFEDQGLWGIRNAKGEVKVEASYQEIGDFDYEGIAVIKKNDLFGYLNRGGEETIPCIYSSAAPAQYGVGSTVGKVSLAKKYGLINVGNGEIMIPLEYDELEDFAYGYYQGKKDQQYYIIDAQGQLFNVVGTDKPFDIDYDGFIYQDIPENKLRHYYSNRGILLGAFASGALSELLFDFYAVNLNNKKKKSVLSPDGTFLVKDVDILNAGNGRGALFFADSGSIRLYDLEARAYVLQDLVMQSVQGGTDFGNGAWDCYIIETATGSGIYQAAEKAWLIPLSTHYVKIVYAAVMDYFILKDHAGRYYYFDAVQRALSSAYDYVCASVNHYQDLMLLQGDRLYKKGYDGVEVIQEEQYGQFLKKLDQLSGEDFDVCSRFFERWKTAKGDNFESSYDSYTLYHMALDCYRQGDVEKAMRYFTFSADQGNESSMHELGNIFTDTDSEDNRFLDLDRGIQYYEQAAQKEYAPAWNAIGYLFQYGIGYNKDLKKSFDAYMKGAELGNGYALSNLGYFYSSGTYVEEDLEKALTYYQKAELKLVENNSNIAAIYYSLEDYDRLLVYLKRDKENSYSNIYYGLLYDQGLKFKKDSKKAIHYFERANDYGVYESATARLLDYYKNDPTFRNQEKFVHWLGFAKTNELDIDQDLLQWDSQSDDSNASSSFFSKLFKKKK</sequence>
<dbReference type="SMART" id="SM00671">
    <property type="entry name" value="SEL1"/>
    <property type="match status" value="4"/>
</dbReference>
<dbReference type="Proteomes" id="UP000286402">
    <property type="component" value="Unassembled WGS sequence"/>
</dbReference>
<dbReference type="PANTHER" id="PTHR11102">
    <property type="entry name" value="SEL-1-LIKE PROTEIN"/>
    <property type="match status" value="1"/>
</dbReference>
<dbReference type="Pfam" id="PF14903">
    <property type="entry name" value="WG_beta_rep"/>
    <property type="match status" value="2"/>
</dbReference>
<dbReference type="PANTHER" id="PTHR11102:SF160">
    <property type="entry name" value="ERAD-ASSOCIATED E3 UBIQUITIN-PROTEIN LIGASE COMPONENT HRD3"/>
    <property type="match status" value="1"/>
</dbReference>
<comment type="caution">
    <text evidence="2">The sequence shown here is derived from an EMBL/GenBank/DDBJ whole genome shotgun (WGS) entry which is preliminary data.</text>
</comment>
<feature type="compositionally biased region" description="Low complexity" evidence="1">
    <location>
        <begin position="830"/>
        <end position="843"/>
    </location>
</feature>
<accession>A0A420FPX3</accession>
<dbReference type="EMBL" id="MCAQ01000023">
    <property type="protein sequence ID" value="RKF34996.1"/>
    <property type="molecule type" value="Genomic_DNA"/>
</dbReference>
<keyword evidence="3" id="KW-1185">Reference proteome</keyword>
<evidence type="ECO:0000313" key="3">
    <source>
        <dbReference type="Proteomes" id="UP000286402"/>
    </source>
</evidence>
<proteinExistence type="predicted"/>
<dbReference type="InterPro" id="IPR006597">
    <property type="entry name" value="Sel1-like"/>
</dbReference>
<feature type="region of interest" description="Disordered" evidence="1">
    <location>
        <begin position="830"/>
        <end position="849"/>
    </location>
</feature>
<organism evidence="2 3">
    <name type="scientific">Sphingobacterium siyangense</name>
    <dbReference type="NCBI Taxonomy" id="459529"/>
    <lineage>
        <taxon>Bacteria</taxon>
        <taxon>Pseudomonadati</taxon>
        <taxon>Bacteroidota</taxon>
        <taxon>Sphingobacteriia</taxon>
        <taxon>Sphingobacteriales</taxon>
        <taxon>Sphingobacteriaceae</taxon>
        <taxon>Sphingobacterium</taxon>
    </lineage>
</organism>
<protein>
    <recommendedName>
        <fullName evidence="4">TPR repeat protein</fullName>
    </recommendedName>
</protein>
<dbReference type="Gene3D" id="1.25.40.10">
    <property type="entry name" value="Tetratricopeptide repeat domain"/>
    <property type="match status" value="1"/>
</dbReference>
<reference evidence="2 3" key="1">
    <citation type="submission" date="2016-07" db="EMBL/GenBank/DDBJ databases">
        <title>Genome analysis of Sphingobacterium siyangense T12B17.</title>
        <authorList>
            <person name="Xu D."/>
            <person name="Su Y."/>
            <person name="Zheng S."/>
        </authorList>
    </citation>
    <scope>NUCLEOTIDE SEQUENCE [LARGE SCALE GENOMIC DNA]</scope>
    <source>
        <strain evidence="2 3">T12B17</strain>
    </source>
</reference>
<dbReference type="Pfam" id="PF08238">
    <property type="entry name" value="Sel1"/>
    <property type="match status" value="5"/>
</dbReference>
<dbReference type="InterPro" id="IPR011990">
    <property type="entry name" value="TPR-like_helical_dom_sf"/>
</dbReference>
<dbReference type="SUPFAM" id="SSF81901">
    <property type="entry name" value="HCP-like"/>
    <property type="match status" value="1"/>
</dbReference>
<dbReference type="InterPro" id="IPR032774">
    <property type="entry name" value="WG_beta_rep"/>
</dbReference>
<evidence type="ECO:0000313" key="2">
    <source>
        <dbReference type="EMBL" id="RKF34996.1"/>
    </source>
</evidence>
<evidence type="ECO:0008006" key="4">
    <source>
        <dbReference type="Google" id="ProtNLM"/>
    </source>
</evidence>
<evidence type="ECO:0000256" key="1">
    <source>
        <dbReference type="SAM" id="MobiDB-lite"/>
    </source>
</evidence>